<dbReference type="EMBL" id="CAJVCH010192009">
    <property type="protein sequence ID" value="CAG7730286.1"/>
    <property type="molecule type" value="Genomic_DNA"/>
</dbReference>
<proteinExistence type="predicted"/>
<dbReference type="AlphaFoldDB" id="A0A8J2KS25"/>
<comment type="caution">
    <text evidence="1">The sequence shown here is derived from an EMBL/GenBank/DDBJ whole genome shotgun (WGS) entry which is preliminary data.</text>
</comment>
<name>A0A8J2KS25_9HEXA</name>
<organism evidence="1 2">
    <name type="scientific">Allacma fusca</name>
    <dbReference type="NCBI Taxonomy" id="39272"/>
    <lineage>
        <taxon>Eukaryota</taxon>
        <taxon>Metazoa</taxon>
        <taxon>Ecdysozoa</taxon>
        <taxon>Arthropoda</taxon>
        <taxon>Hexapoda</taxon>
        <taxon>Collembola</taxon>
        <taxon>Symphypleona</taxon>
        <taxon>Sminthuridae</taxon>
        <taxon>Allacma</taxon>
    </lineage>
</organism>
<evidence type="ECO:0000313" key="1">
    <source>
        <dbReference type="EMBL" id="CAG7730286.1"/>
    </source>
</evidence>
<evidence type="ECO:0000313" key="2">
    <source>
        <dbReference type="Proteomes" id="UP000708208"/>
    </source>
</evidence>
<sequence>MFHKCWFHENQLSIIGHNCWPICVRNGGNYVWIRMLTYTSALYVKDLNAIKFAQKFPQVTKRAIENTYMDDNSHGTNCDEEAEDLIPRTFGQGVFLSSIGPAVPEVP</sequence>
<dbReference type="Proteomes" id="UP000708208">
    <property type="component" value="Unassembled WGS sequence"/>
</dbReference>
<protein>
    <submittedName>
        <fullName evidence="1">Uncharacterized protein</fullName>
    </submittedName>
</protein>
<keyword evidence="2" id="KW-1185">Reference proteome</keyword>
<gene>
    <name evidence="1" type="ORF">AFUS01_LOCUS18943</name>
</gene>
<accession>A0A8J2KS25</accession>
<reference evidence="1" key="1">
    <citation type="submission" date="2021-06" db="EMBL/GenBank/DDBJ databases">
        <authorList>
            <person name="Hodson N. C."/>
            <person name="Mongue J. A."/>
            <person name="Jaron S. K."/>
        </authorList>
    </citation>
    <scope>NUCLEOTIDE SEQUENCE</scope>
</reference>